<sequence>MSALSLLKTPALSVLCVVVALFVLGMVSGAGGWVAPWVGLGQGEGRLAWDLGWTILGGFAACAFASRYAPTWPWLHGGIVWAMIVGASAFAAWDQGSDYPFWFVAALLVSLPFQAVGIWLGARFRPRTG</sequence>
<feature type="transmembrane region" description="Helical" evidence="1">
    <location>
        <begin position="12"/>
        <end position="35"/>
    </location>
</feature>
<keyword evidence="1" id="KW-1133">Transmembrane helix</keyword>
<organism evidence="2 3">
    <name type="scientific">Stenotrophomonas oahuensis</name>
    <dbReference type="NCBI Taxonomy" id="3003271"/>
    <lineage>
        <taxon>Bacteria</taxon>
        <taxon>Pseudomonadati</taxon>
        <taxon>Pseudomonadota</taxon>
        <taxon>Gammaproteobacteria</taxon>
        <taxon>Lysobacterales</taxon>
        <taxon>Lysobacteraceae</taxon>
        <taxon>Stenotrophomonas</taxon>
    </lineage>
</organism>
<evidence type="ECO:0000256" key="1">
    <source>
        <dbReference type="SAM" id="Phobius"/>
    </source>
</evidence>
<feature type="transmembrane region" description="Helical" evidence="1">
    <location>
        <begin position="47"/>
        <end position="65"/>
    </location>
</feature>
<feature type="transmembrane region" description="Helical" evidence="1">
    <location>
        <begin position="72"/>
        <end position="93"/>
    </location>
</feature>
<name>A0ABY9YT00_9GAMM</name>
<accession>A0ABY9YT00</accession>
<keyword evidence="3" id="KW-1185">Reference proteome</keyword>
<protein>
    <recommendedName>
        <fullName evidence="4">Transmembrane protein</fullName>
    </recommendedName>
</protein>
<evidence type="ECO:0008006" key="4">
    <source>
        <dbReference type="Google" id="ProtNLM"/>
    </source>
</evidence>
<keyword evidence="1" id="KW-0472">Membrane</keyword>
<dbReference type="EMBL" id="CP115541">
    <property type="protein sequence ID" value="WNH54079.1"/>
    <property type="molecule type" value="Genomic_DNA"/>
</dbReference>
<reference evidence="2 3" key="1">
    <citation type="submission" date="2022-12" db="EMBL/GenBank/DDBJ databases">
        <title>Two new species, Stenotrophomonas aracearum and Stenotrophomonas oahuensis, isolated from Anthurium (Araceae family) in Hawaii.</title>
        <authorList>
            <person name="Chunag S.C."/>
            <person name="Dobhal S."/>
            <person name="Alvarez A."/>
            <person name="Arif M."/>
        </authorList>
    </citation>
    <scope>NUCLEOTIDE SEQUENCE [LARGE SCALE GENOMIC DNA]</scope>
    <source>
        <strain evidence="2 3">A5586</strain>
    </source>
</reference>
<feature type="transmembrane region" description="Helical" evidence="1">
    <location>
        <begin position="99"/>
        <end position="122"/>
    </location>
</feature>
<proteinExistence type="predicted"/>
<dbReference type="RefSeq" id="WP_311193192.1">
    <property type="nucleotide sequence ID" value="NZ_CP115541.1"/>
</dbReference>
<evidence type="ECO:0000313" key="3">
    <source>
        <dbReference type="Proteomes" id="UP001302072"/>
    </source>
</evidence>
<keyword evidence="1" id="KW-0812">Transmembrane</keyword>
<evidence type="ECO:0000313" key="2">
    <source>
        <dbReference type="EMBL" id="WNH54079.1"/>
    </source>
</evidence>
<gene>
    <name evidence="2" type="ORF">PDM29_07320</name>
</gene>
<dbReference type="Proteomes" id="UP001302072">
    <property type="component" value="Chromosome"/>
</dbReference>